<name>A0A8X8DLB0_POPTO</name>
<dbReference type="EMBL" id="JAAWWB010000001">
    <property type="protein sequence ID" value="KAG6793978.1"/>
    <property type="molecule type" value="Genomic_DNA"/>
</dbReference>
<dbReference type="OrthoDB" id="444265at2759"/>
<feature type="compositionally biased region" description="Basic and acidic residues" evidence="1">
    <location>
        <begin position="19"/>
        <end position="30"/>
    </location>
</feature>
<gene>
    <name evidence="3" type="ORF">POTOM_003205</name>
</gene>
<evidence type="ECO:0000259" key="2">
    <source>
        <dbReference type="Pfam" id="PF00498"/>
    </source>
</evidence>
<dbReference type="InterPro" id="IPR050923">
    <property type="entry name" value="Cell_Proc_Reg/RNA_Proc"/>
</dbReference>
<accession>A0A8X8DLB0</accession>
<dbReference type="Pfam" id="PF00498">
    <property type="entry name" value="FHA"/>
    <property type="match status" value="1"/>
</dbReference>
<dbReference type="Proteomes" id="UP000886885">
    <property type="component" value="Chromosome 1A"/>
</dbReference>
<evidence type="ECO:0000256" key="1">
    <source>
        <dbReference type="SAM" id="MobiDB-lite"/>
    </source>
</evidence>
<proteinExistence type="predicted"/>
<evidence type="ECO:0000313" key="3">
    <source>
        <dbReference type="EMBL" id="KAG6793978.1"/>
    </source>
</evidence>
<evidence type="ECO:0000313" key="4">
    <source>
        <dbReference type="Proteomes" id="UP000886885"/>
    </source>
</evidence>
<reference evidence="3" key="1">
    <citation type="journal article" date="2020" name="bioRxiv">
        <title>Hybrid origin of Populus tomentosa Carr. identified through genome sequencing and phylogenomic analysis.</title>
        <authorList>
            <person name="An X."/>
            <person name="Gao K."/>
            <person name="Chen Z."/>
            <person name="Li J."/>
            <person name="Yang X."/>
            <person name="Yang X."/>
            <person name="Zhou J."/>
            <person name="Guo T."/>
            <person name="Zhao T."/>
            <person name="Huang S."/>
            <person name="Miao D."/>
            <person name="Khan W.U."/>
            <person name="Rao P."/>
            <person name="Ye M."/>
            <person name="Lei B."/>
            <person name="Liao W."/>
            <person name="Wang J."/>
            <person name="Ji L."/>
            <person name="Li Y."/>
            <person name="Guo B."/>
            <person name="Mustafa N.S."/>
            <person name="Li S."/>
            <person name="Yun Q."/>
            <person name="Keller S.R."/>
            <person name="Mao J."/>
            <person name="Zhang R."/>
            <person name="Strauss S.H."/>
        </authorList>
    </citation>
    <scope>NUCLEOTIDE SEQUENCE</scope>
    <source>
        <strain evidence="3">GM15</strain>
        <tissue evidence="3">Leaf</tissue>
    </source>
</reference>
<feature type="domain" description="FHA" evidence="2">
    <location>
        <begin position="413"/>
        <end position="450"/>
    </location>
</feature>
<sequence>MGRNLSQSPHRDRHRSSHRDRDASPVREKQQQQQRSSRSNNNNKSPKKREMSPPLSPPARHRSSQKDRSPVEKERNSNRGRSPSPRTKRLRRSQDEKEGAKMRDREVDRNHDKKGSEKGGTRREREGEGEDYERSLGKGGDKGLQREGEAERNRRERGEREVGKERRSGRDEIEGKSSSRGRHRGRSTSPLESDRRNRSKHGSRSPLPQTERDRNEGTNSRGAEQRNSDDDNYDDSVAKMKAAEEALEVKKKHEPSFELSGKLAAETNRVRGVTLLFTEPPDAKKPNVRWRLYVFKGGEALNVLVQDGISDYGRNLLTHPLADVYVSNNCIGKQNPFIYIVRAVTFLGEKGGWQIFLQTIHHAASNMLLFNSGRSKISSFFFFAVSGHFYDFMFLVVRQVEKEQPDGMLKKQVRPYVMDLGSTNKTFINDNPIEPQRYYELFEKDTIKFGNSSLDQYEMLHIDMNVYRILNDFSQAGYARLIVNNLPVLFLFQPRICTAARELI</sequence>
<feature type="compositionally biased region" description="Basic and acidic residues" evidence="1">
    <location>
        <begin position="92"/>
        <end position="177"/>
    </location>
</feature>
<dbReference type="InterPro" id="IPR000253">
    <property type="entry name" value="FHA_dom"/>
</dbReference>
<keyword evidence="4" id="KW-1185">Reference proteome</keyword>
<comment type="caution">
    <text evidence="3">The sequence shown here is derived from an EMBL/GenBank/DDBJ whole genome shotgun (WGS) entry which is preliminary data.</text>
</comment>
<dbReference type="AlphaFoldDB" id="A0A8X8DLB0"/>
<feature type="region of interest" description="Disordered" evidence="1">
    <location>
        <begin position="1"/>
        <end position="235"/>
    </location>
</feature>
<feature type="compositionally biased region" description="Low complexity" evidence="1">
    <location>
        <begin position="31"/>
        <end position="44"/>
    </location>
</feature>
<protein>
    <recommendedName>
        <fullName evidence="2">FHA domain-containing protein</fullName>
    </recommendedName>
</protein>
<dbReference type="PANTHER" id="PTHR23308">
    <property type="entry name" value="NUCLEAR INHIBITOR OF PROTEIN PHOSPHATASE-1"/>
    <property type="match status" value="1"/>
</dbReference>
<organism evidence="3 4">
    <name type="scientific">Populus tomentosa</name>
    <name type="common">Chinese white poplar</name>
    <dbReference type="NCBI Taxonomy" id="118781"/>
    <lineage>
        <taxon>Eukaryota</taxon>
        <taxon>Viridiplantae</taxon>
        <taxon>Streptophyta</taxon>
        <taxon>Embryophyta</taxon>
        <taxon>Tracheophyta</taxon>
        <taxon>Spermatophyta</taxon>
        <taxon>Magnoliopsida</taxon>
        <taxon>eudicotyledons</taxon>
        <taxon>Gunneridae</taxon>
        <taxon>Pentapetalae</taxon>
        <taxon>rosids</taxon>
        <taxon>fabids</taxon>
        <taxon>Malpighiales</taxon>
        <taxon>Salicaceae</taxon>
        <taxon>Saliceae</taxon>
        <taxon>Populus</taxon>
    </lineage>
</organism>
<feature type="compositionally biased region" description="Basic and acidic residues" evidence="1">
    <location>
        <begin position="64"/>
        <end position="77"/>
    </location>
</feature>